<evidence type="ECO:0000256" key="1">
    <source>
        <dbReference type="SAM" id="Phobius"/>
    </source>
</evidence>
<keyword evidence="1" id="KW-0812">Transmembrane</keyword>
<name>A0A2N9X9Z2_9NEIS</name>
<dbReference type="AlphaFoldDB" id="A0A2N9X9Z2"/>
<dbReference type="Proteomes" id="UP000230202">
    <property type="component" value="Unassembled WGS sequence"/>
</dbReference>
<dbReference type="OrthoDB" id="8607024at2"/>
<dbReference type="EMBL" id="MEIL01000001">
    <property type="protein sequence ID" value="PIT42313.1"/>
    <property type="molecule type" value="Genomic_DNA"/>
</dbReference>
<dbReference type="RefSeq" id="WP_100140832.1">
    <property type="nucleotide sequence ID" value="NZ_MEIL01000001.1"/>
</dbReference>
<feature type="transmembrane region" description="Helical" evidence="1">
    <location>
        <begin position="54"/>
        <end position="80"/>
    </location>
</feature>
<feature type="transmembrane region" description="Helical" evidence="1">
    <location>
        <begin position="113"/>
        <end position="133"/>
    </location>
</feature>
<feature type="transmembrane region" description="Helical" evidence="1">
    <location>
        <begin position="21"/>
        <end position="42"/>
    </location>
</feature>
<accession>A0A2N9X9Z2</accession>
<feature type="transmembrane region" description="Helical" evidence="1">
    <location>
        <begin position="87"/>
        <end position="107"/>
    </location>
</feature>
<proteinExistence type="predicted"/>
<reference evidence="2" key="1">
    <citation type="journal article" date="2017" name="MBio">
        <title>Type VI secretion-mediated competition in the bee gut microbiome.</title>
        <authorList>
            <person name="Steele M.I."/>
            <person name="Kwong W.K."/>
            <person name="Powell J.E."/>
            <person name="Whiteley M."/>
            <person name="Moran N.A."/>
        </authorList>
    </citation>
    <scope>NUCLEOTIDE SEQUENCE [LARGE SCALE GENOMIC DNA]</scope>
    <source>
        <strain evidence="2">WkB273</strain>
    </source>
</reference>
<keyword evidence="1" id="KW-1133">Transmembrane helix</keyword>
<organism evidence="2 3">
    <name type="scientific">Snodgrassella alvi</name>
    <dbReference type="NCBI Taxonomy" id="1196083"/>
    <lineage>
        <taxon>Bacteria</taxon>
        <taxon>Pseudomonadati</taxon>
        <taxon>Pseudomonadota</taxon>
        <taxon>Betaproteobacteria</taxon>
        <taxon>Neisseriales</taxon>
        <taxon>Neisseriaceae</taxon>
        <taxon>Snodgrassella</taxon>
    </lineage>
</organism>
<gene>
    <name evidence="2" type="ORF">BHC54_00135</name>
</gene>
<feature type="transmembrane region" description="Helical" evidence="1">
    <location>
        <begin position="145"/>
        <end position="169"/>
    </location>
</feature>
<keyword evidence="3" id="KW-1185">Reference proteome</keyword>
<comment type="caution">
    <text evidence="2">The sequence shown here is derived from an EMBL/GenBank/DDBJ whole genome shotgun (WGS) entry which is preliminary data.</text>
</comment>
<evidence type="ECO:0008006" key="4">
    <source>
        <dbReference type="Google" id="ProtNLM"/>
    </source>
</evidence>
<protein>
    <recommendedName>
        <fullName evidence="4">Yip1 domain-containing protein</fullName>
    </recommendedName>
</protein>
<keyword evidence="1" id="KW-0472">Membrane</keyword>
<evidence type="ECO:0000313" key="3">
    <source>
        <dbReference type="Proteomes" id="UP000230202"/>
    </source>
</evidence>
<sequence>MYQFFIDTWAALRMQFYPKTHYRYSPFIFIAVLLALGLMSIANMSPFLGHQPGISAFIMVLTVLRWAVLSFSMQSILSYYNRQPGQWYGYILVTEALTLPMVAILYFPHALALPGMAWMIWTIVVQVGGFVRISQQNVFKVALAYIVYCFITCLVGSVVLLIFSGMGWLDLNTMAQSFQQMVTLPAAENGLR</sequence>
<evidence type="ECO:0000313" key="2">
    <source>
        <dbReference type="EMBL" id="PIT42313.1"/>
    </source>
</evidence>